<comment type="caution">
    <text evidence="2">The sequence shown here is derived from an EMBL/GenBank/DDBJ whole genome shotgun (WGS) entry which is preliminary data.</text>
</comment>
<evidence type="ECO:0000259" key="1">
    <source>
        <dbReference type="Pfam" id="PF12728"/>
    </source>
</evidence>
<dbReference type="STRING" id="909626.AQJ91_34830"/>
<dbReference type="AlphaFoldDB" id="A0A101UTS5"/>
<gene>
    <name evidence="2" type="ORF">AQJ91_34830</name>
</gene>
<reference evidence="2 3" key="1">
    <citation type="submission" date="2015-10" db="EMBL/GenBank/DDBJ databases">
        <title>Draft genome sequence of Streptomyces sp. RV15, isolated from a marine sponge.</title>
        <authorList>
            <person name="Ruckert C."/>
            <person name="Abdelmohsen U.R."/>
            <person name="Winkler A."/>
            <person name="Hentschel U."/>
            <person name="Kalinowski J."/>
            <person name="Kampfer P."/>
            <person name="Glaeser S."/>
        </authorList>
    </citation>
    <scope>NUCLEOTIDE SEQUENCE [LARGE SCALE GENOMIC DNA]</scope>
    <source>
        <strain evidence="2 3">RV15</strain>
    </source>
</reference>
<evidence type="ECO:0000313" key="2">
    <source>
        <dbReference type="EMBL" id="KUO16707.1"/>
    </source>
</evidence>
<accession>A0A101UTS5</accession>
<dbReference type="Pfam" id="PF12728">
    <property type="entry name" value="HTH_17"/>
    <property type="match status" value="1"/>
</dbReference>
<dbReference type="InterPro" id="IPR041657">
    <property type="entry name" value="HTH_17"/>
</dbReference>
<dbReference type="InterPro" id="IPR009061">
    <property type="entry name" value="DNA-bd_dom_put_sf"/>
</dbReference>
<dbReference type="RefSeq" id="WP_067029612.1">
    <property type="nucleotide sequence ID" value="NZ_KQ949103.1"/>
</dbReference>
<sequence length="64" mass="7417">MSARALDEKLTVAEVITDLKVAPSTFYRWRQLGKGPRSIKLPNGDVRIRRSEYERWLAEREDAA</sequence>
<proteinExistence type="predicted"/>
<dbReference type="OrthoDB" id="194758at2"/>
<feature type="domain" description="Helix-turn-helix" evidence="1">
    <location>
        <begin position="10"/>
        <end position="60"/>
    </location>
</feature>
<evidence type="ECO:0000313" key="3">
    <source>
        <dbReference type="Proteomes" id="UP000053260"/>
    </source>
</evidence>
<name>A0A101UTS5_9ACTN</name>
<protein>
    <submittedName>
        <fullName evidence="2">Excisionase</fullName>
    </submittedName>
</protein>
<dbReference type="SUPFAM" id="SSF46955">
    <property type="entry name" value="Putative DNA-binding domain"/>
    <property type="match status" value="1"/>
</dbReference>
<organism evidence="2 3">
    <name type="scientific">Streptomyces dysideae</name>
    <dbReference type="NCBI Taxonomy" id="909626"/>
    <lineage>
        <taxon>Bacteria</taxon>
        <taxon>Bacillati</taxon>
        <taxon>Actinomycetota</taxon>
        <taxon>Actinomycetes</taxon>
        <taxon>Kitasatosporales</taxon>
        <taxon>Streptomycetaceae</taxon>
        <taxon>Streptomyces</taxon>
    </lineage>
</organism>
<keyword evidence="3" id="KW-1185">Reference proteome</keyword>
<dbReference type="EMBL" id="LMXB01000084">
    <property type="protein sequence ID" value="KUO16707.1"/>
    <property type="molecule type" value="Genomic_DNA"/>
</dbReference>
<dbReference type="Proteomes" id="UP000053260">
    <property type="component" value="Unassembled WGS sequence"/>
</dbReference>